<proteinExistence type="inferred from homology"/>
<feature type="transmembrane region" description="Helical" evidence="9">
    <location>
        <begin position="90"/>
        <end position="111"/>
    </location>
</feature>
<keyword evidence="5" id="KW-0547">Nucleotide-binding</keyword>
<dbReference type="PROSITE" id="PS50929">
    <property type="entry name" value="ABC_TM1F"/>
    <property type="match status" value="1"/>
</dbReference>
<feature type="transmembrane region" description="Helical" evidence="9">
    <location>
        <begin position="15"/>
        <end position="34"/>
    </location>
</feature>
<dbReference type="SUPFAM" id="SSF90123">
    <property type="entry name" value="ABC transporter transmembrane region"/>
    <property type="match status" value="1"/>
</dbReference>
<evidence type="ECO:0000256" key="8">
    <source>
        <dbReference type="ARBA" id="ARBA00023136"/>
    </source>
</evidence>
<dbReference type="GO" id="GO:0016020">
    <property type="term" value="C:membrane"/>
    <property type="evidence" value="ECO:0007669"/>
    <property type="project" value="UniProtKB-SubCell"/>
</dbReference>
<dbReference type="AlphaFoldDB" id="A0ABD0YBL3"/>
<dbReference type="InterPro" id="IPR050173">
    <property type="entry name" value="ABC_transporter_C-like"/>
</dbReference>
<evidence type="ECO:0000256" key="1">
    <source>
        <dbReference type="ARBA" id="ARBA00004141"/>
    </source>
</evidence>
<feature type="transmembrane region" description="Helical" evidence="9">
    <location>
        <begin position="117"/>
        <end position="134"/>
    </location>
</feature>
<evidence type="ECO:0000256" key="6">
    <source>
        <dbReference type="ARBA" id="ARBA00022840"/>
    </source>
</evidence>
<evidence type="ECO:0000256" key="9">
    <source>
        <dbReference type="SAM" id="Phobius"/>
    </source>
</evidence>
<protein>
    <recommendedName>
        <fullName evidence="10">ABC transmembrane type-1 domain-containing protein</fullName>
    </recommendedName>
</protein>
<evidence type="ECO:0000313" key="12">
    <source>
        <dbReference type="Proteomes" id="UP001558652"/>
    </source>
</evidence>
<evidence type="ECO:0000313" key="11">
    <source>
        <dbReference type="EMBL" id="KAL1124626.1"/>
    </source>
</evidence>
<evidence type="ECO:0000259" key="10">
    <source>
        <dbReference type="PROSITE" id="PS50929"/>
    </source>
</evidence>
<sequence>MLSYFRIGSQVDKLTAMYAAIGLVIAALGINMMFNHYGFKAFVLGMQARASCISLVYRKCLRLSHKALGEASPGQIVNLVSNDVSRFDQVAFLGHYLWSAPLMCILMAIFLYQEVGLAMIPGIVVVLIVAPLQCEHKDFIVAT</sequence>
<dbReference type="Proteomes" id="UP001558652">
    <property type="component" value="Unassembled WGS sequence"/>
</dbReference>
<dbReference type="GO" id="GO:0005524">
    <property type="term" value="F:ATP binding"/>
    <property type="evidence" value="ECO:0007669"/>
    <property type="project" value="UniProtKB-KW"/>
</dbReference>
<evidence type="ECO:0000256" key="3">
    <source>
        <dbReference type="ARBA" id="ARBA00022448"/>
    </source>
</evidence>
<dbReference type="Pfam" id="PF00664">
    <property type="entry name" value="ABC_membrane"/>
    <property type="match status" value="1"/>
</dbReference>
<keyword evidence="4 9" id="KW-0812">Transmembrane</keyword>
<keyword evidence="3" id="KW-0813">Transport</keyword>
<reference evidence="11 12" key="1">
    <citation type="submission" date="2024-07" db="EMBL/GenBank/DDBJ databases">
        <title>Chromosome-level genome assembly of the water stick insect Ranatra chinensis (Heteroptera: Nepidae).</title>
        <authorList>
            <person name="Liu X."/>
        </authorList>
    </citation>
    <scope>NUCLEOTIDE SEQUENCE [LARGE SCALE GENOMIC DNA]</scope>
    <source>
        <strain evidence="11">Cailab_2021Rc</strain>
        <tissue evidence="11">Muscle</tissue>
    </source>
</reference>
<keyword evidence="6" id="KW-0067">ATP-binding</keyword>
<dbReference type="InterPro" id="IPR036640">
    <property type="entry name" value="ABC1_TM_sf"/>
</dbReference>
<keyword evidence="8 9" id="KW-0472">Membrane</keyword>
<feature type="domain" description="ABC transmembrane type-1" evidence="10">
    <location>
        <begin position="1"/>
        <end position="133"/>
    </location>
</feature>
<comment type="subcellular location">
    <subcellularLocation>
        <location evidence="1">Membrane</location>
        <topology evidence="1">Multi-pass membrane protein</topology>
    </subcellularLocation>
</comment>
<keyword evidence="7 9" id="KW-1133">Transmembrane helix</keyword>
<dbReference type="PANTHER" id="PTHR24223">
    <property type="entry name" value="ATP-BINDING CASSETTE SUB-FAMILY C"/>
    <property type="match status" value="1"/>
</dbReference>
<comment type="similarity">
    <text evidence="2">Belongs to the ABC transporter superfamily. ABCC family. Conjugate transporter (TC 3.A.1.208) subfamily.</text>
</comment>
<dbReference type="EMBL" id="JBFDAA010000010">
    <property type="protein sequence ID" value="KAL1124626.1"/>
    <property type="molecule type" value="Genomic_DNA"/>
</dbReference>
<dbReference type="PANTHER" id="PTHR24223:SF456">
    <property type="entry name" value="MULTIDRUG RESISTANCE-ASSOCIATED PROTEIN LETHAL(2)03659"/>
    <property type="match status" value="1"/>
</dbReference>
<organism evidence="11 12">
    <name type="scientific">Ranatra chinensis</name>
    <dbReference type="NCBI Taxonomy" id="642074"/>
    <lineage>
        <taxon>Eukaryota</taxon>
        <taxon>Metazoa</taxon>
        <taxon>Ecdysozoa</taxon>
        <taxon>Arthropoda</taxon>
        <taxon>Hexapoda</taxon>
        <taxon>Insecta</taxon>
        <taxon>Pterygota</taxon>
        <taxon>Neoptera</taxon>
        <taxon>Paraneoptera</taxon>
        <taxon>Hemiptera</taxon>
        <taxon>Heteroptera</taxon>
        <taxon>Panheteroptera</taxon>
        <taxon>Nepomorpha</taxon>
        <taxon>Nepidae</taxon>
        <taxon>Ranatrinae</taxon>
        <taxon>Ranatra</taxon>
    </lineage>
</organism>
<evidence type="ECO:0000256" key="5">
    <source>
        <dbReference type="ARBA" id="ARBA00022741"/>
    </source>
</evidence>
<comment type="caution">
    <text evidence="11">The sequence shown here is derived from an EMBL/GenBank/DDBJ whole genome shotgun (WGS) entry which is preliminary data.</text>
</comment>
<evidence type="ECO:0000256" key="4">
    <source>
        <dbReference type="ARBA" id="ARBA00022692"/>
    </source>
</evidence>
<accession>A0ABD0YBL3</accession>
<keyword evidence="12" id="KW-1185">Reference proteome</keyword>
<evidence type="ECO:0000256" key="7">
    <source>
        <dbReference type="ARBA" id="ARBA00022989"/>
    </source>
</evidence>
<name>A0ABD0YBL3_9HEMI</name>
<evidence type="ECO:0000256" key="2">
    <source>
        <dbReference type="ARBA" id="ARBA00009726"/>
    </source>
</evidence>
<dbReference type="InterPro" id="IPR011527">
    <property type="entry name" value="ABC1_TM_dom"/>
</dbReference>
<gene>
    <name evidence="11" type="ORF">AAG570_001250</name>
</gene>
<dbReference type="Gene3D" id="1.20.1560.10">
    <property type="entry name" value="ABC transporter type 1, transmembrane domain"/>
    <property type="match status" value="1"/>
</dbReference>